<protein>
    <recommendedName>
        <fullName evidence="4">D-galactarate dehydratase</fullName>
    </recommendedName>
</protein>
<dbReference type="PROSITE" id="PS51257">
    <property type="entry name" value="PROKAR_LIPOPROTEIN"/>
    <property type="match status" value="1"/>
</dbReference>
<gene>
    <name evidence="2" type="ORF">PSA7680_01223</name>
</gene>
<dbReference type="AlphaFoldDB" id="A0A1Y5S1B1"/>
<feature type="signal peptide" evidence="1">
    <location>
        <begin position="1"/>
        <end position="30"/>
    </location>
</feature>
<sequence>MLKRLPIFPALALTLVAGCAAIEAPTTASAPPPEVVAADPEARVAPQNAVTVEDFDTTTAAERAEAEVVAAPAGEALLGRTVASLGDPTLGGFWLETPLAAKPGPGRITSVATGKSVAVELRPLDAARSAGSRLSLAAMRLLEVPLTDLPELDVYGG</sequence>
<keyword evidence="1" id="KW-0732">Signal</keyword>
<evidence type="ECO:0000313" key="3">
    <source>
        <dbReference type="Proteomes" id="UP000193409"/>
    </source>
</evidence>
<reference evidence="2 3" key="1">
    <citation type="submission" date="2017-03" db="EMBL/GenBank/DDBJ databases">
        <authorList>
            <person name="Afonso C.L."/>
            <person name="Miller P.J."/>
            <person name="Scott M.A."/>
            <person name="Spackman E."/>
            <person name="Goraichik I."/>
            <person name="Dimitrov K.M."/>
            <person name="Suarez D.L."/>
            <person name="Swayne D.E."/>
        </authorList>
    </citation>
    <scope>NUCLEOTIDE SEQUENCE [LARGE SCALE GENOMIC DNA]</scope>
    <source>
        <strain evidence="2 3">CECT 7680</strain>
    </source>
</reference>
<dbReference type="RefSeq" id="WP_085867773.1">
    <property type="nucleotide sequence ID" value="NZ_FWFQ01000006.1"/>
</dbReference>
<keyword evidence="3" id="KW-1185">Reference proteome</keyword>
<dbReference type="Proteomes" id="UP000193409">
    <property type="component" value="Unassembled WGS sequence"/>
</dbReference>
<dbReference type="OrthoDB" id="7871639at2"/>
<evidence type="ECO:0000313" key="2">
    <source>
        <dbReference type="EMBL" id="SLN27389.1"/>
    </source>
</evidence>
<dbReference type="EMBL" id="FWFQ01000006">
    <property type="protein sequence ID" value="SLN27389.1"/>
    <property type="molecule type" value="Genomic_DNA"/>
</dbReference>
<evidence type="ECO:0008006" key="4">
    <source>
        <dbReference type="Google" id="ProtNLM"/>
    </source>
</evidence>
<feature type="chain" id="PRO_5013006406" description="D-galactarate dehydratase" evidence="1">
    <location>
        <begin position="31"/>
        <end position="157"/>
    </location>
</feature>
<proteinExistence type="predicted"/>
<organism evidence="2 3">
    <name type="scientific">Pseudoruegeria aquimaris</name>
    <dbReference type="NCBI Taxonomy" id="393663"/>
    <lineage>
        <taxon>Bacteria</taxon>
        <taxon>Pseudomonadati</taxon>
        <taxon>Pseudomonadota</taxon>
        <taxon>Alphaproteobacteria</taxon>
        <taxon>Rhodobacterales</taxon>
        <taxon>Roseobacteraceae</taxon>
        <taxon>Pseudoruegeria</taxon>
    </lineage>
</organism>
<accession>A0A1Y5S1B1</accession>
<evidence type="ECO:0000256" key="1">
    <source>
        <dbReference type="SAM" id="SignalP"/>
    </source>
</evidence>
<name>A0A1Y5S1B1_9RHOB</name>